<feature type="domain" description="XdhC Rossmann" evidence="2">
    <location>
        <begin position="184"/>
        <end position="327"/>
    </location>
</feature>
<organism evidence="3">
    <name type="scientific">marine metagenome</name>
    <dbReference type="NCBI Taxonomy" id="408172"/>
    <lineage>
        <taxon>unclassified sequences</taxon>
        <taxon>metagenomes</taxon>
        <taxon>ecological metagenomes</taxon>
    </lineage>
</organism>
<protein>
    <recommendedName>
        <fullName evidence="4">XdhC/CoxI family protein</fullName>
    </recommendedName>
</protein>
<dbReference type="InterPro" id="IPR027051">
    <property type="entry name" value="XdhC_Rossmann_dom"/>
</dbReference>
<dbReference type="Gene3D" id="3.40.50.720">
    <property type="entry name" value="NAD(P)-binding Rossmann-like Domain"/>
    <property type="match status" value="1"/>
</dbReference>
<evidence type="ECO:0000259" key="1">
    <source>
        <dbReference type="Pfam" id="PF02625"/>
    </source>
</evidence>
<evidence type="ECO:0008006" key="4">
    <source>
        <dbReference type="Google" id="ProtNLM"/>
    </source>
</evidence>
<gene>
    <name evidence="3" type="ORF">METZ01_LOCUS56973</name>
</gene>
<sequence length="344" mass="37431">MENGRSFSMAEVIWSSGSTPQKAGAMALFEANGSVWGTLGGGCLEAESRQRALEALDSGQARVFDLKLDEVGNWDDGLICGGRVRVMVDPNAQENRDVYRQFVAAGRERKPGLLAVIIRHPDLTPGRAFWAPQHKLEALPVGIEPDVIHQFLKAGRPGALRIDREEDDDAIEVYLEPMIPRPRLIIAGAGNIGRTTAHQGFLLGFEVTVIDDRPLYANRDNLPDADHVICGDIAGEMSQQDITGDTYIVIVTRGHRRDRAVLESCIHSPAAYIGMIGSRRKSKLIRDSLVKENTATQAEIDRVVSPMGLDIGAESVEEIALSIASQLVGVRRRGSLDAGSKSFS</sequence>
<dbReference type="InterPro" id="IPR052698">
    <property type="entry name" value="MoCofactor_Util/Proc"/>
</dbReference>
<reference evidence="3" key="1">
    <citation type="submission" date="2018-05" db="EMBL/GenBank/DDBJ databases">
        <authorList>
            <person name="Lanie J.A."/>
            <person name="Ng W.-L."/>
            <person name="Kazmierczak K.M."/>
            <person name="Andrzejewski T.M."/>
            <person name="Davidsen T.M."/>
            <person name="Wayne K.J."/>
            <person name="Tettelin H."/>
            <person name="Glass J.I."/>
            <person name="Rusch D."/>
            <person name="Podicherti R."/>
            <person name="Tsui H.-C.T."/>
            <person name="Winkler M.E."/>
        </authorList>
    </citation>
    <scope>NUCLEOTIDE SEQUENCE</scope>
</reference>
<evidence type="ECO:0000313" key="3">
    <source>
        <dbReference type="EMBL" id="SVA04119.1"/>
    </source>
</evidence>
<dbReference type="Pfam" id="PF02625">
    <property type="entry name" value="XdhC_CoxI"/>
    <property type="match status" value="1"/>
</dbReference>
<dbReference type="PANTHER" id="PTHR30388">
    <property type="entry name" value="ALDEHYDE OXIDOREDUCTASE MOLYBDENUM COFACTOR ASSEMBLY PROTEIN"/>
    <property type="match status" value="1"/>
</dbReference>
<dbReference type="InterPro" id="IPR003777">
    <property type="entry name" value="XdhC_CoxI"/>
</dbReference>
<evidence type="ECO:0000259" key="2">
    <source>
        <dbReference type="Pfam" id="PF13478"/>
    </source>
</evidence>
<accession>A0A381SKY9</accession>
<dbReference type="AlphaFoldDB" id="A0A381SKY9"/>
<dbReference type="SUPFAM" id="SSF51735">
    <property type="entry name" value="NAD(P)-binding Rossmann-fold domains"/>
    <property type="match status" value="1"/>
</dbReference>
<dbReference type="EMBL" id="UINC01003190">
    <property type="protein sequence ID" value="SVA04119.1"/>
    <property type="molecule type" value="Genomic_DNA"/>
</dbReference>
<feature type="domain" description="XdhC- CoxI" evidence="1">
    <location>
        <begin position="2"/>
        <end position="64"/>
    </location>
</feature>
<dbReference type="InterPro" id="IPR036291">
    <property type="entry name" value="NAD(P)-bd_dom_sf"/>
</dbReference>
<name>A0A381SKY9_9ZZZZ</name>
<dbReference type="PANTHER" id="PTHR30388:SF6">
    <property type="entry name" value="XANTHINE DEHYDROGENASE SUBUNIT A-RELATED"/>
    <property type="match status" value="1"/>
</dbReference>
<dbReference type="Pfam" id="PF13478">
    <property type="entry name" value="XdhC_C"/>
    <property type="match status" value="1"/>
</dbReference>
<proteinExistence type="predicted"/>